<keyword evidence="2 4" id="KW-0378">Hydrolase</keyword>
<dbReference type="PIRSF" id="PIRSF006305">
    <property type="entry name" value="Maf"/>
    <property type="match status" value="1"/>
</dbReference>
<dbReference type="Pfam" id="PF02545">
    <property type="entry name" value="Maf"/>
    <property type="match status" value="1"/>
</dbReference>
<dbReference type="CDD" id="cd00555">
    <property type="entry name" value="Maf"/>
    <property type="match status" value="1"/>
</dbReference>
<feature type="site" description="Important for substrate specificity" evidence="4">
    <location>
        <position position="11"/>
    </location>
</feature>
<comment type="subcellular location">
    <subcellularLocation>
        <location evidence="4">Cytoplasm</location>
    </subcellularLocation>
</comment>
<dbReference type="PANTHER" id="PTHR43213:SF5">
    <property type="entry name" value="BIFUNCTIONAL DTTP_UTP PYROPHOSPHATASE_METHYLTRANSFERASE PROTEIN-RELATED"/>
    <property type="match status" value="1"/>
</dbReference>
<evidence type="ECO:0000256" key="2">
    <source>
        <dbReference type="ARBA" id="ARBA00022801"/>
    </source>
</evidence>
<comment type="caution">
    <text evidence="4">Lacks conserved residue(s) required for the propagation of feature annotation.</text>
</comment>
<gene>
    <name evidence="5" type="ORF">GGR41_000065</name>
</gene>
<accession>A0ABX0WLZ5</accession>
<proteinExistence type="inferred from homology"/>
<evidence type="ECO:0000256" key="3">
    <source>
        <dbReference type="ARBA" id="ARBA00023080"/>
    </source>
</evidence>
<keyword evidence="4" id="KW-0963">Cytoplasm</keyword>
<evidence type="ECO:0000256" key="4">
    <source>
        <dbReference type="HAMAP-Rule" id="MF_00528"/>
    </source>
</evidence>
<sequence length="199" mass="21759">MRLILASSSVYRRQLLERLCLPFEVLAPDVDESPFPNEHPKQLALRLATAKAQAIAAMHPDAIVIGSDQVATLGSQSLGKPGNHPQAVAQLKQLQGQTVVFHTALCVAQNTQFQTVNVETICRFRALSDEEIENYLAFEQPYDTAGSAKAESLGISLMQSMQSNDPTAIIGLPLIELARLLRERGVNPLLTPIALRTYD</sequence>
<evidence type="ECO:0000256" key="1">
    <source>
        <dbReference type="ARBA" id="ARBA00001968"/>
    </source>
</evidence>
<dbReference type="NCBIfam" id="TIGR00172">
    <property type="entry name" value="maf"/>
    <property type="match status" value="1"/>
</dbReference>
<feature type="site" description="Important for substrate specificity" evidence="4">
    <location>
        <position position="151"/>
    </location>
</feature>
<evidence type="ECO:0000313" key="5">
    <source>
        <dbReference type="EMBL" id="NJB63844.1"/>
    </source>
</evidence>
<dbReference type="Gene3D" id="3.90.950.10">
    <property type="match status" value="1"/>
</dbReference>
<comment type="catalytic activity">
    <reaction evidence="4">
        <text>N(7)-methyl-GTP + H2O = N(7)-methyl-GMP + diphosphate + H(+)</text>
        <dbReference type="Rhea" id="RHEA:58744"/>
        <dbReference type="ChEBI" id="CHEBI:15377"/>
        <dbReference type="ChEBI" id="CHEBI:15378"/>
        <dbReference type="ChEBI" id="CHEBI:33019"/>
        <dbReference type="ChEBI" id="CHEBI:58285"/>
        <dbReference type="ChEBI" id="CHEBI:87133"/>
    </reaction>
</comment>
<protein>
    <recommendedName>
        <fullName evidence="4">7-methyl-GTP pyrophosphatase</fullName>
        <shortName evidence="4">m(7)GTP pyrophosphatase</shortName>
        <ecNumber evidence="4">3.6.1.-</ecNumber>
    </recommendedName>
</protein>
<feature type="active site" description="Proton acceptor" evidence="4">
    <location>
        <position position="68"/>
    </location>
</feature>
<comment type="caution">
    <text evidence="5">The sequence shown here is derived from an EMBL/GenBank/DDBJ whole genome shotgun (WGS) entry which is preliminary data.</text>
</comment>
<keyword evidence="6" id="KW-1185">Reference proteome</keyword>
<comment type="function">
    <text evidence="4">Nucleoside triphosphate pyrophosphatase that hydrolyzes 7-methyl-GTP (m(7)GTP). May have a dual role in cell division arrest and in preventing the incorporation of modified nucleotides into cellular nucleic acids.</text>
</comment>
<dbReference type="Proteomes" id="UP000783934">
    <property type="component" value="Unassembled WGS sequence"/>
</dbReference>
<dbReference type="EMBL" id="JAATIZ010000001">
    <property type="protein sequence ID" value="NJB63844.1"/>
    <property type="molecule type" value="Genomic_DNA"/>
</dbReference>
<dbReference type="EC" id="3.6.1.-" evidence="4"/>
<comment type="cofactor">
    <cofactor evidence="1 4">
        <name>a divalent metal cation</name>
        <dbReference type="ChEBI" id="CHEBI:60240"/>
    </cofactor>
</comment>
<comment type="similarity">
    <text evidence="4">Belongs to the Maf family. YceF subfamily.</text>
</comment>
<dbReference type="InterPro" id="IPR003697">
    <property type="entry name" value="Maf-like"/>
</dbReference>
<dbReference type="SUPFAM" id="SSF52972">
    <property type="entry name" value="ITPase-like"/>
    <property type="match status" value="1"/>
</dbReference>
<reference evidence="5 6" key="1">
    <citation type="submission" date="2020-03" db="EMBL/GenBank/DDBJ databases">
        <title>Genomic Encyclopedia of Type Strains, Phase IV (KMG-IV): sequencing the most valuable type-strain genomes for metagenomic binning, comparative biology and taxonomic classification.</title>
        <authorList>
            <person name="Goeker M."/>
        </authorList>
    </citation>
    <scope>NUCLEOTIDE SEQUENCE [LARGE SCALE GENOMIC DNA]</scope>
    <source>
        <strain evidence="5 6">DSM 26613</strain>
    </source>
</reference>
<dbReference type="InterPro" id="IPR029001">
    <property type="entry name" value="ITPase-like_fam"/>
</dbReference>
<dbReference type="RefSeq" id="WP_167660163.1">
    <property type="nucleotide sequence ID" value="NZ_BMCQ01000002.1"/>
</dbReference>
<evidence type="ECO:0000313" key="6">
    <source>
        <dbReference type="Proteomes" id="UP000783934"/>
    </source>
</evidence>
<organism evidence="5 6">
    <name type="scientific">Paenalcaligenes hominis</name>
    <dbReference type="NCBI Taxonomy" id="643674"/>
    <lineage>
        <taxon>Bacteria</taxon>
        <taxon>Pseudomonadati</taxon>
        <taxon>Pseudomonadota</taxon>
        <taxon>Betaproteobacteria</taxon>
        <taxon>Burkholderiales</taxon>
        <taxon>Alcaligenaceae</taxon>
        <taxon>Paenalcaligenes</taxon>
    </lineage>
</organism>
<name>A0ABX0WLZ5_9BURK</name>
<dbReference type="HAMAP" id="MF_00528">
    <property type="entry name" value="Maf"/>
    <property type="match status" value="1"/>
</dbReference>
<keyword evidence="3 4" id="KW-0546">Nucleotide metabolism</keyword>
<dbReference type="PANTHER" id="PTHR43213">
    <property type="entry name" value="BIFUNCTIONAL DTTP/UTP PYROPHOSPHATASE/METHYLTRANSFERASE PROTEIN-RELATED"/>
    <property type="match status" value="1"/>
</dbReference>
<feature type="site" description="Important for substrate specificity" evidence="4">
    <location>
        <position position="69"/>
    </location>
</feature>